<dbReference type="Proteomes" id="UP000030693">
    <property type="component" value="Unassembled WGS sequence"/>
</dbReference>
<keyword evidence="13" id="KW-1185">Reference proteome</keyword>
<evidence type="ECO:0000313" key="12">
    <source>
        <dbReference type="EMBL" id="KCV68214.1"/>
    </source>
</evidence>
<keyword evidence="7" id="KW-0067">ATP-binding</keyword>
<dbReference type="Gene3D" id="3.40.850.10">
    <property type="entry name" value="Kinesin motor domain"/>
    <property type="match status" value="1"/>
</dbReference>
<name>A0A058Z1Q2_FONAL</name>
<feature type="transmembrane region" description="Helical" evidence="10">
    <location>
        <begin position="935"/>
        <end position="968"/>
    </location>
</feature>
<keyword evidence="10" id="KW-0472">Membrane</keyword>
<evidence type="ECO:0000256" key="3">
    <source>
        <dbReference type="ARBA" id="ARBA00022553"/>
    </source>
</evidence>
<dbReference type="GO" id="GO:0008017">
    <property type="term" value="F:microtubule binding"/>
    <property type="evidence" value="ECO:0007669"/>
    <property type="project" value="InterPro"/>
</dbReference>
<keyword evidence="10" id="KW-0812">Transmembrane</keyword>
<keyword evidence="3" id="KW-0597">Phosphoprotein</keyword>
<keyword evidence="2" id="KW-0963">Cytoplasm</keyword>
<dbReference type="GO" id="GO:0051231">
    <property type="term" value="P:spindle elongation"/>
    <property type="evidence" value="ECO:0007669"/>
    <property type="project" value="TreeGrafter"/>
</dbReference>
<evidence type="ECO:0000256" key="10">
    <source>
        <dbReference type="SAM" id="Phobius"/>
    </source>
</evidence>
<feature type="compositionally biased region" description="Low complexity" evidence="9">
    <location>
        <begin position="884"/>
        <end position="901"/>
    </location>
</feature>
<dbReference type="GO" id="GO:0005634">
    <property type="term" value="C:nucleus"/>
    <property type="evidence" value="ECO:0007669"/>
    <property type="project" value="TreeGrafter"/>
</dbReference>
<dbReference type="GO" id="GO:0008574">
    <property type="term" value="F:plus-end-directed microtubule motor activity"/>
    <property type="evidence" value="ECO:0007669"/>
    <property type="project" value="TreeGrafter"/>
</dbReference>
<evidence type="ECO:0000256" key="9">
    <source>
        <dbReference type="SAM" id="MobiDB-lite"/>
    </source>
</evidence>
<keyword evidence="5 7" id="KW-0505">Motor protein</keyword>
<evidence type="ECO:0000256" key="5">
    <source>
        <dbReference type="ARBA" id="ARBA00023175"/>
    </source>
</evidence>
<sequence>MSTGELPTQLTEQLKTFVRLRPVQLTQPPSVVPCSTNKHDLLIERAPAKAGASREPPQRFRYTHVFPEDTSQEDFFRETTLPLVRDMFTGTNTLFFAYGVSGGGKTFTLDGSASQPGVIPRALSAIFQTIGDYQTEVPVKPAHFDGIELFDAHDRAEKESAGILAAALASSSRSTIGATPSTPRRGLARNVSHLLPLAIPGSDLYSSELAESLCLGDTYSDDLQALAAVESTRFSVWVSACQIYNRVISDLLVEPATDGRLSSFGVPSTPGGGDRRRTGSTFPLATPSTPSTSSAATAAAAAASGSFPFGSSFGVTGMPGGTRVSTAPAPGAGGGAGGGGFGCPVGLGSGSSAPVVTDNGYIHGLVEVRVRSMREAFALIARAREHRARAATSQNVASSRSHSIYFIRVLQFPVAPGACSDTGSMAEVLVDPKAVRTSRLVLVDMAGAERSKKLNHSSAERQRESNRINETVLHLNACLEALRNKQSGGSSGFYSWSSDKLTKLFQPYFTGAGKAAMVLNVNPDPELVKETFHALQVGSVAQQLRTTRQRARPMVDIHDPTLARLPSSFQSYQAPFMDSGGSYLTALSGSQTPTVQAVKRSRATPTLEQAQNTYSARAMRYHMKHGREAATTPIRIVGGRTGQVAASAGGSPRLLLEHPWDLAHGTGNVGTGTPLRAGSSPGGALDITLAGPLATPRRWARPDPLRTPGSGPALPLMHGDDEEEDVVLLPDALIARDSERLLGSIAAEIASLKQRAEACRDCAARAIASAQSIDIENAVNEAKAELMGQALLQRDSLARSASEVETSGGADAPNSVALALMQDKAQLENALYEARLAADAADQRAYSTVHAYADRLRQAFVESDRLSSENRKLREELSRLRSILSNSGAAPGSPSRGSPAPADQPSGSTPDRGYHSPTGQAPLLEEEALGSGGNIIVIIVVADGAVIIVASVVVAVAVTVVAVVTPVAQGTGQANGHR</sequence>
<dbReference type="GeneID" id="20529865"/>
<dbReference type="eggNOG" id="KOG0247">
    <property type="taxonomic scope" value="Eukaryota"/>
</dbReference>
<dbReference type="GO" id="GO:0090307">
    <property type="term" value="P:mitotic spindle assembly"/>
    <property type="evidence" value="ECO:0007669"/>
    <property type="project" value="TreeGrafter"/>
</dbReference>
<evidence type="ECO:0000256" key="6">
    <source>
        <dbReference type="ARBA" id="ARBA00023212"/>
    </source>
</evidence>
<accession>A0A058Z1Q2</accession>
<dbReference type="STRING" id="691883.A0A058Z1Q2"/>
<evidence type="ECO:0000256" key="1">
    <source>
        <dbReference type="ARBA" id="ARBA00004186"/>
    </source>
</evidence>
<evidence type="ECO:0000256" key="7">
    <source>
        <dbReference type="PROSITE-ProRule" id="PRU00283"/>
    </source>
</evidence>
<dbReference type="GO" id="GO:0072686">
    <property type="term" value="C:mitotic spindle"/>
    <property type="evidence" value="ECO:0007669"/>
    <property type="project" value="TreeGrafter"/>
</dbReference>
<dbReference type="PROSITE" id="PS50067">
    <property type="entry name" value="KINESIN_MOTOR_2"/>
    <property type="match status" value="1"/>
</dbReference>
<dbReference type="InterPro" id="IPR027417">
    <property type="entry name" value="P-loop_NTPase"/>
</dbReference>
<dbReference type="Pfam" id="PF00225">
    <property type="entry name" value="Kinesin"/>
    <property type="match status" value="2"/>
</dbReference>
<dbReference type="InterPro" id="IPR001752">
    <property type="entry name" value="Kinesin_motor_dom"/>
</dbReference>
<dbReference type="PRINTS" id="PR00380">
    <property type="entry name" value="KINESINHEAVY"/>
</dbReference>
<feature type="region of interest" description="Disordered" evidence="9">
    <location>
        <begin position="263"/>
        <end position="293"/>
    </location>
</feature>
<reference evidence="12" key="1">
    <citation type="submission" date="2013-04" db="EMBL/GenBank/DDBJ databases">
        <title>The Genome Sequence of Fonticula alba ATCC 38817.</title>
        <authorList>
            <consortium name="The Broad Institute Genomics Platform"/>
            <person name="Russ C."/>
            <person name="Cuomo C."/>
            <person name="Burger G."/>
            <person name="Gray M.W."/>
            <person name="Holland P.W.H."/>
            <person name="King N."/>
            <person name="Lang F.B.F."/>
            <person name="Roger A.J."/>
            <person name="Ruiz-Trillo I."/>
            <person name="Brown M."/>
            <person name="Walker B."/>
            <person name="Young S."/>
            <person name="Zeng Q."/>
            <person name="Gargeya S."/>
            <person name="Fitzgerald M."/>
            <person name="Haas B."/>
            <person name="Abouelleil A."/>
            <person name="Allen A.W."/>
            <person name="Alvarado L."/>
            <person name="Arachchi H.M."/>
            <person name="Berlin A.M."/>
            <person name="Chapman S.B."/>
            <person name="Gainer-Dewar J."/>
            <person name="Goldberg J."/>
            <person name="Griggs A."/>
            <person name="Gujja S."/>
            <person name="Hansen M."/>
            <person name="Howarth C."/>
            <person name="Imamovic A."/>
            <person name="Ireland A."/>
            <person name="Larimer J."/>
            <person name="McCowan C."/>
            <person name="Murphy C."/>
            <person name="Pearson M."/>
            <person name="Poon T.W."/>
            <person name="Priest M."/>
            <person name="Roberts A."/>
            <person name="Saif S."/>
            <person name="Shea T."/>
            <person name="Sisk P."/>
            <person name="Sykes S."/>
            <person name="Wortman J."/>
            <person name="Nusbaum C."/>
            <person name="Birren B."/>
        </authorList>
    </citation>
    <scope>NUCLEOTIDE SEQUENCE [LARGE SCALE GENOMIC DNA]</scope>
    <source>
        <strain evidence="12">ATCC 38817</strain>
    </source>
</reference>
<comment type="similarity">
    <text evidence="7">Belongs to the TRAFAC class myosin-kinesin ATPase superfamily. Kinesin family.</text>
</comment>
<feature type="coiled-coil region" evidence="8">
    <location>
        <begin position="856"/>
        <end position="883"/>
    </location>
</feature>
<dbReference type="SUPFAM" id="SSF52540">
    <property type="entry name" value="P-loop containing nucleoside triphosphate hydrolases"/>
    <property type="match status" value="1"/>
</dbReference>
<dbReference type="AlphaFoldDB" id="A0A058Z1Q2"/>
<keyword evidence="6" id="KW-0206">Cytoskeleton</keyword>
<keyword evidence="7" id="KW-0547">Nucleotide-binding</keyword>
<dbReference type="GO" id="GO:0007018">
    <property type="term" value="P:microtubule-based movement"/>
    <property type="evidence" value="ECO:0007669"/>
    <property type="project" value="InterPro"/>
</dbReference>
<dbReference type="PANTHER" id="PTHR47970">
    <property type="entry name" value="KINESIN-LIKE PROTEIN KIF11"/>
    <property type="match status" value="1"/>
</dbReference>
<dbReference type="PANTHER" id="PTHR47970:SF29">
    <property type="entry name" value="KINESIN FAMILY MEMBER 20B"/>
    <property type="match status" value="1"/>
</dbReference>
<organism evidence="12">
    <name type="scientific">Fonticula alba</name>
    <name type="common">Slime mold</name>
    <dbReference type="NCBI Taxonomy" id="691883"/>
    <lineage>
        <taxon>Eukaryota</taxon>
        <taxon>Rotosphaerida</taxon>
        <taxon>Fonticulaceae</taxon>
        <taxon>Fonticula</taxon>
    </lineage>
</organism>
<dbReference type="OrthoDB" id="123929at2759"/>
<dbReference type="OMA" id="RSHTIWQ"/>
<keyword evidence="4 8" id="KW-0175">Coiled coil</keyword>
<keyword evidence="10" id="KW-1133">Transmembrane helix</keyword>
<dbReference type="GO" id="GO:0005876">
    <property type="term" value="C:spindle microtubule"/>
    <property type="evidence" value="ECO:0007669"/>
    <property type="project" value="TreeGrafter"/>
</dbReference>
<evidence type="ECO:0000313" key="13">
    <source>
        <dbReference type="Proteomes" id="UP000030693"/>
    </source>
</evidence>
<evidence type="ECO:0000256" key="2">
    <source>
        <dbReference type="ARBA" id="ARBA00022490"/>
    </source>
</evidence>
<feature type="domain" description="Kinesin motor" evidence="11">
    <location>
        <begin position="13"/>
        <end position="544"/>
    </location>
</feature>
<gene>
    <name evidence="12" type="ORF">H696_05140</name>
</gene>
<protein>
    <recommendedName>
        <fullName evidence="11">Kinesin motor domain-containing protein</fullName>
    </recommendedName>
</protein>
<dbReference type="InterPro" id="IPR047149">
    <property type="entry name" value="KIF11-like"/>
</dbReference>
<dbReference type="RefSeq" id="XP_009497268.1">
    <property type="nucleotide sequence ID" value="XM_009498993.1"/>
</dbReference>
<feature type="region of interest" description="Disordered" evidence="9">
    <location>
        <begin position="884"/>
        <end position="919"/>
    </location>
</feature>
<proteinExistence type="inferred from homology"/>
<dbReference type="EMBL" id="KB932209">
    <property type="protein sequence ID" value="KCV68214.1"/>
    <property type="molecule type" value="Genomic_DNA"/>
</dbReference>
<evidence type="ECO:0000256" key="4">
    <source>
        <dbReference type="ARBA" id="ARBA00023054"/>
    </source>
</evidence>
<dbReference type="SMART" id="SM00129">
    <property type="entry name" value="KISc"/>
    <property type="match status" value="1"/>
</dbReference>
<evidence type="ECO:0000259" key="11">
    <source>
        <dbReference type="PROSITE" id="PS50067"/>
    </source>
</evidence>
<dbReference type="GO" id="GO:0005524">
    <property type="term" value="F:ATP binding"/>
    <property type="evidence" value="ECO:0007669"/>
    <property type="project" value="UniProtKB-UniRule"/>
</dbReference>
<feature type="compositionally biased region" description="Low complexity" evidence="9">
    <location>
        <begin position="280"/>
        <end position="293"/>
    </location>
</feature>
<comment type="subcellular location">
    <subcellularLocation>
        <location evidence="1">Cytoplasm</location>
        <location evidence="1">Cytoskeleton</location>
        <location evidence="1">Spindle</location>
    </subcellularLocation>
</comment>
<dbReference type="InterPro" id="IPR036961">
    <property type="entry name" value="Kinesin_motor_dom_sf"/>
</dbReference>
<feature type="binding site" evidence="7">
    <location>
        <begin position="99"/>
        <end position="106"/>
    </location>
    <ligand>
        <name>ATP</name>
        <dbReference type="ChEBI" id="CHEBI:30616"/>
    </ligand>
</feature>
<evidence type="ECO:0000256" key="8">
    <source>
        <dbReference type="SAM" id="Coils"/>
    </source>
</evidence>